<sequence>MKKYAITRAYLESLSFADLLALADTYGIDVPDNLNRRFLIGELLDAAEVVLDDPSDMIIAEGEAGVPASGASLPESYNMTQIGAVLRSPAWIYVYWDIGEPDIRSLKKHGAYTIFLRVCSFANRTDTKPDDAYDVQIAPADTSEYLLCPAGKKIIRIELAASVKTGTIVLASSGVLEIPRSSKLLAHIRPGNDAGITPIASLSGIKELLLDHYIQHRESFL</sequence>
<comment type="caution">
    <text evidence="1">The sequence shown here is derived from an EMBL/GenBank/DDBJ whole genome shotgun (WGS) entry which is preliminary data.</text>
</comment>
<dbReference type="eggNOG" id="COG3330">
    <property type="taxonomic scope" value="Bacteria"/>
</dbReference>
<evidence type="ECO:0008006" key="5">
    <source>
        <dbReference type="Google" id="ProtNLM"/>
    </source>
</evidence>
<dbReference type="Proteomes" id="UP000016412">
    <property type="component" value="Unassembled WGS sequence"/>
</dbReference>
<keyword evidence="4" id="KW-1185">Reference proteome</keyword>
<gene>
    <name evidence="2" type="ORF">HMPREF0860_2380</name>
    <name evidence="1" type="ORF">HMPREF1325_2427</name>
</gene>
<accession>U2L4Z4</accession>
<dbReference type="STRING" id="1125725.HMPREF1325_2427"/>
<dbReference type="OrthoDB" id="9812700at2"/>
<dbReference type="Pfam" id="PF16258">
    <property type="entry name" value="DUF4912"/>
    <property type="match status" value="1"/>
</dbReference>
<dbReference type="AlphaFoldDB" id="U2L4Z4"/>
<dbReference type="Proteomes" id="UP000016646">
    <property type="component" value="Unassembled WGS sequence"/>
</dbReference>
<organism evidence="1 3">
    <name type="scientific">Treponema socranskii subsp. socranskii VPI DR56BR1116 = ATCC 35536</name>
    <dbReference type="NCBI Taxonomy" id="1125725"/>
    <lineage>
        <taxon>Bacteria</taxon>
        <taxon>Pseudomonadati</taxon>
        <taxon>Spirochaetota</taxon>
        <taxon>Spirochaetia</taxon>
        <taxon>Spirochaetales</taxon>
        <taxon>Treponemataceae</taxon>
        <taxon>Treponema</taxon>
    </lineage>
</organism>
<protein>
    <recommendedName>
        <fullName evidence="5">DUF4912 domain-containing protein</fullName>
    </recommendedName>
</protein>
<dbReference type="InterPro" id="IPR032585">
    <property type="entry name" value="DUF4912"/>
</dbReference>
<reference evidence="3 4" key="1">
    <citation type="submission" date="2013-08" db="EMBL/GenBank/DDBJ databases">
        <authorList>
            <person name="Durkin A.S."/>
            <person name="Haft D.R."/>
            <person name="McCorrison J."/>
            <person name="Torralba M."/>
            <person name="Gillis M."/>
            <person name="Haft D.H."/>
            <person name="Methe B."/>
            <person name="Sutton G."/>
            <person name="Nelson K.E."/>
        </authorList>
    </citation>
    <scope>NUCLEOTIDE SEQUENCE [LARGE SCALE GENOMIC DNA]</scope>
    <source>
        <strain evidence="2 4">ATCC 35536</strain>
        <strain evidence="1 3">VPI DR56BR1116</strain>
    </source>
</reference>
<dbReference type="RefSeq" id="WP_021330676.1">
    <property type="nucleotide sequence ID" value="NZ_AUZJ01000043.1"/>
</dbReference>
<dbReference type="EMBL" id="AUZJ01000043">
    <property type="protein sequence ID" value="ERF60277.1"/>
    <property type="molecule type" value="Genomic_DNA"/>
</dbReference>
<dbReference type="PATRIC" id="fig|1125725.3.peg.1595"/>
<name>U2L4Z4_TRESO</name>
<evidence type="ECO:0000313" key="2">
    <source>
        <dbReference type="EMBL" id="ERJ99425.1"/>
    </source>
</evidence>
<evidence type="ECO:0000313" key="1">
    <source>
        <dbReference type="EMBL" id="ERF60277.1"/>
    </source>
</evidence>
<proteinExistence type="predicted"/>
<evidence type="ECO:0000313" key="4">
    <source>
        <dbReference type="Proteomes" id="UP000016646"/>
    </source>
</evidence>
<dbReference type="EMBL" id="AVQI01000076">
    <property type="protein sequence ID" value="ERJ99425.1"/>
    <property type="molecule type" value="Genomic_DNA"/>
</dbReference>
<evidence type="ECO:0000313" key="3">
    <source>
        <dbReference type="Proteomes" id="UP000016412"/>
    </source>
</evidence>